<dbReference type="FunFam" id="3.30.479.30:FF:000004">
    <property type="entry name" value="Putative membrane protease family, stomatin"/>
    <property type="match status" value="1"/>
</dbReference>
<accession>A0A511KGS8</accession>
<dbReference type="Proteomes" id="UP000321518">
    <property type="component" value="Unassembled WGS sequence"/>
</dbReference>
<dbReference type="EMBL" id="BJWK01000007">
    <property type="protein sequence ID" value="GEM09115.1"/>
    <property type="molecule type" value="Genomic_DNA"/>
</dbReference>
<evidence type="ECO:0000256" key="1">
    <source>
        <dbReference type="ARBA" id="ARBA00008164"/>
    </source>
</evidence>
<dbReference type="AlphaFoldDB" id="A0A511KGS8"/>
<dbReference type="SMART" id="SM00244">
    <property type="entry name" value="PHB"/>
    <property type="match status" value="1"/>
</dbReference>
<dbReference type="CDD" id="cd13437">
    <property type="entry name" value="SPFH_alloslipin"/>
    <property type="match status" value="1"/>
</dbReference>
<dbReference type="PANTHER" id="PTHR10264">
    <property type="entry name" value="BAND 7 PROTEIN-RELATED"/>
    <property type="match status" value="1"/>
</dbReference>
<evidence type="ECO:0000256" key="2">
    <source>
        <dbReference type="SAM" id="MobiDB-lite"/>
    </source>
</evidence>
<dbReference type="InterPro" id="IPR043202">
    <property type="entry name" value="Band-7_stomatin-like"/>
</dbReference>
<feature type="domain" description="Band 7" evidence="3">
    <location>
        <begin position="162"/>
        <end position="319"/>
    </location>
</feature>
<dbReference type="Gene3D" id="3.30.479.30">
    <property type="entry name" value="Band 7 domain"/>
    <property type="match status" value="1"/>
</dbReference>
<dbReference type="InterPro" id="IPR001107">
    <property type="entry name" value="Band_7"/>
</dbReference>
<protein>
    <submittedName>
        <fullName evidence="4">Stomatin family protein</fullName>
    </submittedName>
</protein>
<dbReference type="PANTHER" id="PTHR10264:SF19">
    <property type="entry name" value="AT06885P-RELATED"/>
    <property type="match status" value="1"/>
</dbReference>
<comment type="similarity">
    <text evidence="1">Belongs to the band 7/mec-2 family.</text>
</comment>
<reference evidence="4 5" key="1">
    <citation type="submission" date="2019-07" db="EMBL/GenBank/DDBJ databases">
        <title>Rhodotorula toruloides NBRC10032 genome sequencing.</title>
        <authorList>
            <person name="Shida Y."/>
            <person name="Takaku H."/>
            <person name="Ogasawara W."/>
            <person name="Mori K."/>
        </authorList>
    </citation>
    <scope>NUCLEOTIDE SEQUENCE [LARGE SCALE GENOMIC DNA]</scope>
    <source>
        <strain evidence="4 5">NBRC10032</strain>
    </source>
</reference>
<evidence type="ECO:0000313" key="4">
    <source>
        <dbReference type="EMBL" id="GEM09115.1"/>
    </source>
</evidence>
<gene>
    <name evidence="4" type="ORF">Rt10032_c07g3132</name>
</gene>
<name>A0A511KGS8_RHOTO</name>
<feature type="region of interest" description="Disordered" evidence="2">
    <location>
        <begin position="76"/>
        <end position="102"/>
    </location>
</feature>
<proteinExistence type="inferred from homology"/>
<organism evidence="4 5">
    <name type="scientific">Rhodotorula toruloides</name>
    <name type="common">Yeast</name>
    <name type="synonym">Rhodosporidium toruloides</name>
    <dbReference type="NCBI Taxonomy" id="5286"/>
    <lineage>
        <taxon>Eukaryota</taxon>
        <taxon>Fungi</taxon>
        <taxon>Dikarya</taxon>
        <taxon>Basidiomycota</taxon>
        <taxon>Pucciniomycotina</taxon>
        <taxon>Microbotryomycetes</taxon>
        <taxon>Sporidiobolales</taxon>
        <taxon>Sporidiobolaceae</taxon>
        <taxon>Rhodotorula</taxon>
    </lineage>
</organism>
<dbReference type="InterPro" id="IPR001972">
    <property type="entry name" value="Stomatin_HflK_fam"/>
</dbReference>
<dbReference type="Pfam" id="PF01145">
    <property type="entry name" value="Band_7"/>
    <property type="match status" value="1"/>
</dbReference>
<dbReference type="GO" id="GO:0098552">
    <property type="term" value="C:side of membrane"/>
    <property type="evidence" value="ECO:0007669"/>
    <property type="project" value="UniProtKB-ARBA"/>
</dbReference>
<sequence>MARWTGTATGPTLGFSVKWDLALVNVHTADNGEYGTGAHADTPWLTLQVTRSNSTLRKRIPQLAQQLAMSHAHNDPLKAPAMSMDHANGSPTLDDQPTRETTTDASGLVQVQPLRKADMQQSYAQTLPVSDIEHGCYGSMINCLGGFAGTLGSIPCCILCPNPYKTVRQGHVGLVTRFGQFYRAVDPGLVKINPFSERMNTVNVQIQVVELPNQSVLTKDNLTVQVEAVIIYHIINPYKAAFGVADVRKALVERAQTTLRDVIGGRNLQSLLTEREAVASEIEELVEAITERWGVKVENILLKDVLIPPELQASLSSAAQQRRLGEAKVIAAQAEVDSARLMREAADILSSSAAIQIRQLEALQSMAKTAGSKVIFVPMNLFGGGQGGSGDNGLVNNTAMMSALAGPSREI</sequence>
<dbReference type="InterPro" id="IPR036013">
    <property type="entry name" value="Band_7/SPFH_dom_sf"/>
</dbReference>
<evidence type="ECO:0000313" key="5">
    <source>
        <dbReference type="Proteomes" id="UP000321518"/>
    </source>
</evidence>
<evidence type="ECO:0000259" key="3">
    <source>
        <dbReference type="SMART" id="SM00244"/>
    </source>
</evidence>
<dbReference type="Gene3D" id="6.10.250.2090">
    <property type="match status" value="1"/>
</dbReference>
<dbReference type="SUPFAM" id="SSF117892">
    <property type="entry name" value="Band 7/SPFH domain"/>
    <property type="match status" value="1"/>
</dbReference>
<comment type="caution">
    <text evidence="4">The sequence shown here is derived from an EMBL/GenBank/DDBJ whole genome shotgun (WGS) entry which is preliminary data.</text>
</comment>
<dbReference type="GO" id="GO:0005886">
    <property type="term" value="C:plasma membrane"/>
    <property type="evidence" value="ECO:0007669"/>
    <property type="project" value="InterPro"/>
</dbReference>
<dbReference type="PRINTS" id="PR00721">
    <property type="entry name" value="STOMATIN"/>
</dbReference>
<dbReference type="OrthoDB" id="2105077at2759"/>